<evidence type="ECO:0000259" key="6">
    <source>
        <dbReference type="PROSITE" id="PS50109"/>
    </source>
</evidence>
<dbReference type="Pfam" id="PF14689">
    <property type="entry name" value="SPOB_a"/>
    <property type="match status" value="1"/>
</dbReference>
<organism evidence="7 8">
    <name type="scientific">Thermanaerosceptrum fracticalcis</name>
    <dbReference type="NCBI Taxonomy" id="1712410"/>
    <lineage>
        <taxon>Bacteria</taxon>
        <taxon>Bacillati</taxon>
        <taxon>Bacillota</taxon>
        <taxon>Clostridia</taxon>
        <taxon>Eubacteriales</taxon>
        <taxon>Peptococcaceae</taxon>
        <taxon>Thermanaerosceptrum</taxon>
    </lineage>
</organism>
<dbReference type="Gene3D" id="1.10.287.130">
    <property type="match status" value="1"/>
</dbReference>
<feature type="domain" description="Histidine kinase" evidence="6">
    <location>
        <begin position="66"/>
        <end position="196"/>
    </location>
</feature>
<keyword evidence="5" id="KW-0902">Two-component regulatory system</keyword>
<dbReference type="PANTHER" id="PTHR43547">
    <property type="entry name" value="TWO-COMPONENT HISTIDINE KINASE"/>
    <property type="match status" value="1"/>
</dbReference>
<gene>
    <name evidence="7" type="ORF">BR63_00225</name>
</gene>
<keyword evidence="8" id="KW-1185">Reference proteome</keyword>
<dbReference type="KEGG" id="tfr:BR63_00225"/>
<dbReference type="EMBL" id="CP045798">
    <property type="protein sequence ID" value="QNB44891.1"/>
    <property type="molecule type" value="Genomic_DNA"/>
</dbReference>
<proteinExistence type="predicted"/>
<dbReference type="InterPro" id="IPR004358">
    <property type="entry name" value="Sig_transdc_His_kin-like_C"/>
</dbReference>
<protein>
    <recommendedName>
        <fullName evidence="2">histidine kinase</fullName>
        <ecNumber evidence="2">2.7.13.3</ecNumber>
    </recommendedName>
</protein>
<dbReference type="PRINTS" id="PR00344">
    <property type="entry name" value="BCTRLSENSOR"/>
</dbReference>
<dbReference type="InterPro" id="IPR005467">
    <property type="entry name" value="His_kinase_dom"/>
</dbReference>
<evidence type="ECO:0000256" key="1">
    <source>
        <dbReference type="ARBA" id="ARBA00000085"/>
    </source>
</evidence>
<accession>A0A7G6DYI7</accession>
<keyword evidence="3" id="KW-0597">Phosphoprotein</keyword>
<sequence>MDTIRLQRHDFMQHVQTVHGLLEIGEFAEAREYLRDRFGSLVVHEELTKIRHPGILALLLTKIAQAETRSIELDISADTDLVGLSLPVSQVNIIIGNILDNALDAVITLESEEKRVYLDIEENSETYQFTLRNYGPPIDGAIIKRIFDRGFTTKKGGQGLGLYSVKQSVERLKGTIEVSSDEIKGTVFKVTLPKGGIEHVHT</sequence>
<keyword evidence="4" id="KW-0808">Transferase</keyword>
<dbReference type="PANTHER" id="PTHR43547:SF10">
    <property type="entry name" value="SENSOR HISTIDINE KINASE DCUS"/>
    <property type="match status" value="1"/>
</dbReference>
<comment type="catalytic activity">
    <reaction evidence="1">
        <text>ATP + protein L-histidine = ADP + protein N-phospho-L-histidine.</text>
        <dbReference type="EC" id="2.7.13.3"/>
    </reaction>
</comment>
<reference evidence="7 8" key="1">
    <citation type="journal article" date="2019" name="Front. Microbiol.">
        <title>Thermoanaerosceptrum fracticalcis gen. nov. sp. nov., a Novel Fumarate-Fermenting Microorganism From a Deep Fractured Carbonate Aquifer of the US Great Basin.</title>
        <authorList>
            <person name="Hamilton-Brehm S.D."/>
            <person name="Stewart L.E."/>
            <person name="Zavarin M."/>
            <person name="Caldwell M."/>
            <person name="Lawson P.A."/>
            <person name="Onstott T.C."/>
            <person name="Grzymski J."/>
            <person name="Neveux I."/>
            <person name="Lollar B.S."/>
            <person name="Russell C.E."/>
            <person name="Moser D.P."/>
        </authorList>
    </citation>
    <scope>NUCLEOTIDE SEQUENCE [LARGE SCALE GENOMIC DNA]</scope>
    <source>
        <strain evidence="7 8">DRI-13</strain>
    </source>
</reference>
<dbReference type="InterPro" id="IPR036890">
    <property type="entry name" value="HATPase_C_sf"/>
</dbReference>
<evidence type="ECO:0000256" key="4">
    <source>
        <dbReference type="ARBA" id="ARBA00022777"/>
    </source>
</evidence>
<dbReference type="PROSITE" id="PS50109">
    <property type="entry name" value="HIS_KIN"/>
    <property type="match status" value="1"/>
</dbReference>
<evidence type="ECO:0000256" key="3">
    <source>
        <dbReference type="ARBA" id="ARBA00022553"/>
    </source>
</evidence>
<dbReference type="RefSeq" id="WP_207724741.1">
    <property type="nucleotide sequence ID" value="NZ_CP045798.1"/>
</dbReference>
<dbReference type="SUPFAM" id="SSF55874">
    <property type="entry name" value="ATPase domain of HSP90 chaperone/DNA topoisomerase II/histidine kinase"/>
    <property type="match status" value="1"/>
</dbReference>
<keyword evidence="4" id="KW-0418">Kinase</keyword>
<dbReference type="GO" id="GO:0000155">
    <property type="term" value="F:phosphorelay sensor kinase activity"/>
    <property type="evidence" value="ECO:0007669"/>
    <property type="project" value="TreeGrafter"/>
</dbReference>
<dbReference type="EC" id="2.7.13.3" evidence="2"/>
<dbReference type="SMART" id="SM00387">
    <property type="entry name" value="HATPase_c"/>
    <property type="match status" value="1"/>
</dbReference>
<evidence type="ECO:0000313" key="8">
    <source>
        <dbReference type="Proteomes" id="UP000515847"/>
    </source>
</evidence>
<dbReference type="Pfam" id="PF02518">
    <property type="entry name" value="HATPase_c"/>
    <property type="match status" value="1"/>
</dbReference>
<evidence type="ECO:0000256" key="5">
    <source>
        <dbReference type="ARBA" id="ARBA00023012"/>
    </source>
</evidence>
<dbReference type="InterPro" id="IPR039506">
    <property type="entry name" value="SPOB_a"/>
</dbReference>
<evidence type="ECO:0000313" key="7">
    <source>
        <dbReference type="EMBL" id="QNB44891.1"/>
    </source>
</evidence>
<dbReference type="Gene3D" id="3.30.565.10">
    <property type="entry name" value="Histidine kinase-like ATPase, C-terminal domain"/>
    <property type="match status" value="1"/>
</dbReference>
<dbReference type="AlphaFoldDB" id="A0A7G6DYI7"/>
<dbReference type="Proteomes" id="UP000515847">
    <property type="component" value="Chromosome"/>
</dbReference>
<name>A0A7G6DYI7_THEFR</name>
<evidence type="ECO:0000256" key="2">
    <source>
        <dbReference type="ARBA" id="ARBA00012438"/>
    </source>
</evidence>
<dbReference type="InterPro" id="IPR003594">
    <property type="entry name" value="HATPase_dom"/>
</dbReference>